<keyword evidence="1" id="KW-0067">ATP-binding</keyword>
<dbReference type="Pfam" id="PF14214">
    <property type="entry name" value="Helitron_like_N"/>
    <property type="match status" value="1"/>
</dbReference>
<dbReference type="Gene3D" id="3.40.50.300">
    <property type="entry name" value="P-loop containing nucleotide triphosphate hydrolases"/>
    <property type="match status" value="1"/>
</dbReference>
<feature type="domain" description="DNA helicase Pif1-like 2B" evidence="4">
    <location>
        <begin position="1146"/>
        <end position="1192"/>
    </location>
</feature>
<keyword evidence="1" id="KW-0378">Hydrolase</keyword>
<keyword evidence="1" id="KW-0233">DNA recombination</keyword>
<dbReference type="GO" id="GO:0005524">
    <property type="term" value="F:ATP binding"/>
    <property type="evidence" value="ECO:0007669"/>
    <property type="project" value="UniProtKB-KW"/>
</dbReference>
<feature type="domain" description="DNA helicase Pif1-like DEAD-box helicase" evidence="2">
    <location>
        <begin position="845"/>
        <end position="1050"/>
    </location>
</feature>
<keyword evidence="1" id="KW-0227">DNA damage</keyword>
<dbReference type="InterPro" id="IPR025476">
    <property type="entry name" value="Helitron_helicase-like"/>
</dbReference>
<dbReference type="Pfam" id="PF21530">
    <property type="entry name" value="Pif1_2B_dom"/>
    <property type="match status" value="1"/>
</dbReference>
<keyword evidence="1" id="KW-0547">Nucleotide-binding</keyword>
<dbReference type="InterPro" id="IPR010285">
    <property type="entry name" value="DNA_helicase_pif1-like_DEAD"/>
</dbReference>
<dbReference type="Pfam" id="PF05970">
    <property type="entry name" value="PIF1"/>
    <property type="match status" value="1"/>
</dbReference>
<keyword evidence="1" id="KW-0234">DNA repair</keyword>
<accession>A0AAN7E2Q5</accession>
<dbReference type="Proteomes" id="UP001324115">
    <property type="component" value="Unassembled WGS sequence"/>
</dbReference>
<evidence type="ECO:0000259" key="4">
    <source>
        <dbReference type="Pfam" id="PF21530"/>
    </source>
</evidence>
<keyword evidence="6" id="KW-1185">Reference proteome</keyword>
<dbReference type="SUPFAM" id="SSF52540">
    <property type="entry name" value="P-loop containing nucleoside triphosphate hydrolases"/>
    <property type="match status" value="2"/>
</dbReference>
<organism evidence="5 6">
    <name type="scientific">Quercus rubra</name>
    <name type="common">Northern red oak</name>
    <name type="synonym">Quercus borealis</name>
    <dbReference type="NCBI Taxonomy" id="3512"/>
    <lineage>
        <taxon>Eukaryota</taxon>
        <taxon>Viridiplantae</taxon>
        <taxon>Streptophyta</taxon>
        <taxon>Embryophyta</taxon>
        <taxon>Tracheophyta</taxon>
        <taxon>Spermatophyta</taxon>
        <taxon>Magnoliopsida</taxon>
        <taxon>eudicotyledons</taxon>
        <taxon>Gunneridae</taxon>
        <taxon>Pentapetalae</taxon>
        <taxon>rosids</taxon>
        <taxon>fabids</taxon>
        <taxon>Fagales</taxon>
        <taxon>Fagaceae</taxon>
        <taxon>Quercus</taxon>
    </lineage>
</organism>
<dbReference type="CDD" id="cd18809">
    <property type="entry name" value="SF1_C_RecD"/>
    <property type="match status" value="1"/>
</dbReference>
<evidence type="ECO:0000259" key="3">
    <source>
        <dbReference type="Pfam" id="PF14214"/>
    </source>
</evidence>
<evidence type="ECO:0000313" key="6">
    <source>
        <dbReference type="Proteomes" id="UP001324115"/>
    </source>
</evidence>
<comment type="catalytic activity">
    <reaction evidence="1">
        <text>ATP + H2O = ADP + phosphate + H(+)</text>
        <dbReference type="Rhea" id="RHEA:13065"/>
        <dbReference type="ChEBI" id="CHEBI:15377"/>
        <dbReference type="ChEBI" id="CHEBI:15378"/>
        <dbReference type="ChEBI" id="CHEBI:30616"/>
        <dbReference type="ChEBI" id="CHEBI:43474"/>
        <dbReference type="ChEBI" id="CHEBI:456216"/>
        <dbReference type="EC" id="5.6.2.3"/>
    </reaction>
</comment>
<dbReference type="InterPro" id="IPR049163">
    <property type="entry name" value="Pif1-like_2B_dom"/>
</dbReference>
<dbReference type="PANTHER" id="PTHR10492:SF57">
    <property type="entry name" value="ATP-DEPENDENT DNA HELICASE"/>
    <property type="match status" value="1"/>
</dbReference>
<name>A0AAN7E2Q5_QUERU</name>
<comment type="similarity">
    <text evidence="1">Belongs to the helicase family.</text>
</comment>
<keyword evidence="1" id="KW-0347">Helicase</keyword>
<dbReference type="GO" id="GO:0006310">
    <property type="term" value="P:DNA recombination"/>
    <property type="evidence" value="ECO:0007669"/>
    <property type="project" value="UniProtKB-KW"/>
</dbReference>
<evidence type="ECO:0000256" key="1">
    <source>
        <dbReference type="RuleBase" id="RU363044"/>
    </source>
</evidence>
<gene>
    <name evidence="5" type="ORF">RGQ29_004813</name>
</gene>
<dbReference type="GO" id="GO:0016787">
    <property type="term" value="F:hydrolase activity"/>
    <property type="evidence" value="ECO:0007669"/>
    <property type="project" value="UniProtKB-KW"/>
</dbReference>
<dbReference type="EMBL" id="JAXUIC010000011">
    <property type="protein sequence ID" value="KAK4562094.1"/>
    <property type="molecule type" value="Genomic_DNA"/>
</dbReference>
<dbReference type="InterPro" id="IPR027417">
    <property type="entry name" value="P-loop_NTPase"/>
</dbReference>
<evidence type="ECO:0000313" key="5">
    <source>
        <dbReference type="EMBL" id="KAK4562094.1"/>
    </source>
</evidence>
<comment type="cofactor">
    <cofactor evidence="1">
        <name>Mg(2+)</name>
        <dbReference type="ChEBI" id="CHEBI:18420"/>
    </cofactor>
</comment>
<dbReference type="GO" id="GO:0000723">
    <property type="term" value="P:telomere maintenance"/>
    <property type="evidence" value="ECO:0007669"/>
    <property type="project" value="InterPro"/>
</dbReference>
<protein>
    <recommendedName>
        <fullName evidence="1">ATP-dependent DNA helicase</fullName>
        <ecNumber evidence="1">5.6.2.3</ecNumber>
    </recommendedName>
</protein>
<reference evidence="5 6" key="1">
    <citation type="journal article" date="2023" name="G3 (Bethesda)">
        <title>A haplotype-resolved chromosome-scale genome for Quercus rubra L. provides insights into the genetics of adaptive traits for red oak species.</title>
        <authorList>
            <person name="Kapoor B."/>
            <person name="Jenkins J."/>
            <person name="Schmutz J."/>
            <person name="Zhebentyayeva T."/>
            <person name="Kuelheim C."/>
            <person name="Coggeshall M."/>
            <person name="Heim C."/>
            <person name="Lasky J.R."/>
            <person name="Leites L."/>
            <person name="Islam-Faridi N."/>
            <person name="Romero-Severson J."/>
            <person name="DeLeo V.L."/>
            <person name="Lucas S.M."/>
            <person name="Lazic D."/>
            <person name="Gailing O."/>
            <person name="Carlson J."/>
            <person name="Staton M."/>
        </authorList>
    </citation>
    <scope>NUCLEOTIDE SEQUENCE [LARGE SCALE GENOMIC DNA]</scope>
    <source>
        <strain evidence="5">Pseudo-F2</strain>
    </source>
</reference>
<dbReference type="EC" id="5.6.2.3" evidence="1"/>
<feature type="domain" description="Helitron helicase-like" evidence="3">
    <location>
        <begin position="283"/>
        <end position="428"/>
    </location>
</feature>
<comment type="caution">
    <text evidence="5">The sequence shown here is derived from an EMBL/GenBank/DDBJ whole genome shotgun (WGS) entry which is preliminary data.</text>
</comment>
<proteinExistence type="inferred from homology"/>
<dbReference type="GO" id="GO:0043139">
    <property type="term" value="F:5'-3' DNA helicase activity"/>
    <property type="evidence" value="ECO:0007669"/>
    <property type="project" value="UniProtKB-EC"/>
</dbReference>
<sequence>MFGKRFKRKQYEIQNTLQNKVAEKRTLKSKRSKNPKFSLCCMQGKVKLPLLRKAPLLIDELLDPLGSQKSKIFRTLIRSYNAMFAMTSMGGKVDSRINDGRHPYIFKLNGQNHHRIGTLLPNDGEDPQFAQLYFYDTENEVQHRMNVFSNGQIISDLDPSIVDALVQMFDESNNLVKIFRMSRDRFIDADVHQLRLRLIGSRTTDGREYNLPTCSEIAAIIVGDFGAENSHRDIIVELKEGGLQRINVLHPSYMALQYPLLFPYGKDGYRLDILYSNVDGIRFDTTDFNQDKLRIELYKGLKDAVMRGDTTPASSGKRFFLPSSFTGSLRYMIENYQDAMAICRWAGYLDLFITFTCNTKWPEIDLFLSRKPGQKVEDRPDVVARVFEIKLDQLLNDLKHGQHFGKVIAVVYTVEYQKRGLPHAHILLFLHHDDKHPIAAEIDRIISAEIPDLNKEPLAYEAVKQYMVHGPCGSINSRAGCMIENKCTKHFPKKFCPQTTVDEDGFPIYKRRNNGRFVERNEVKLDNRFIVPHNIELLVKFQAHINVEWCNRSRSIKYLFKYITKGPDRATLILEEILHVDSLTGVQHMTDTDEIKTYLNCRYVSAIEACWRIFEFAIHHRELVVQRLSFHNEDEKPILFEDTDYLNDVVDKPGIGKSKFTEWMKTNALYEEARELTYSEFPTKWVWHRGDKEWKLRKSGKCIGRIYYALPASGERFYLRMLLNVIKGARSFEEMRTINNVVYPTFRSTCYALGLLDDDKEWHEALNHAPYWASGKQLRELLTILRYDNLHLDDSQLQNYALCEIEQILIKSGRSLHEFESIPYPNTLLLRQSNNRVLQEELDYDRNSLNKGGFFFFYGHGGTGKTYLWKTIICRLRSEGKIVIAIASSGIAALLLPGGRTAHSRFQIPINVTDSSTCGIKQSSQIAKLMTKASLIIWDEAPMAHQKCFEAVDQSLRDILRFSNSNSGETPFGGKTIVLGGDFKQILPVVSKGRREQIVEVSINKSTLWNSCKVFILTINMRLTQNPDDIATREFAEWILKIGDGELSNSEGEALIEIPHDLLIQPGPHPFNDIVKATYPDFDTKFSNAKYLEERAILAPTNEVVEDINGYMIDLINVDEETYLSADSLCKASSNILDQDVMCPIEFLNSLKFPSIPNHKLRLKVGLPIMLLRNLNQSNGICNGTRLLVTQLSKWILEAQIISGTHIGEKVFIPRIVLSPSDSKWPFVLKRRQFPVSVCFAMTISKSQGQSLQRVGLYLDRPVFSHGQLYVVVSRVTSKDGLRILIAENDYGDHFHTKNIGYKETFDNLPKVCFSPLLYIIFTNV</sequence>
<evidence type="ECO:0000259" key="2">
    <source>
        <dbReference type="Pfam" id="PF05970"/>
    </source>
</evidence>
<dbReference type="GO" id="GO:0006281">
    <property type="term" value="P:DNA repair"/>
    <property type="evidence" value="ECO:0007669"/>
    <property type="project" value="UniProtKB-KW"/>
</dbReference>
<dbReference type="PANTHER" id="PTHR10492">
    <property type="match status" value="1"/>
</dbReference>